<comment type="caution">
    <text evidence="2">The sequence shown here is derived from an EMBL/GenBank/DDBJ whole genome shotgun (WGS) entry which is preliminary data.</text>
</comment>
<evidence type="ECO:0000256" key="1">
    <source>
        <dbReference type="SAM" id="MobiDB-lite"/>
    </source>
</evidence>
<gene>
    <name evidence="2" type="ORF">TrRE_jg8807</name>
</gene>
<keyword evidence="3" id="KW-1185">Reference proteome</keyword>
<accession>A0A9W7G751</accession>
<dbReference type="OrthoDB" id="199490at2759"/>
<feature type="region of interest" description="Disordered" evidence="1">
    <location>
        <begin position="1"/>
        <end position="28"/>
    </location>
</feature>
<sequence length="356" mass="41628">MGLFGRLLGKKKNKPEGDAVEGGLDDDEGKKYSLKERQTWSLHLGEEPVNNRRSVVNLRGEQVYFIPHIDRTDLDEDRNFANLVMKIEGVTQKSLMPPEYYKMQYELPESPLKMNVDMGSHEQVMKAFDKFAKLGKKSFKKLRFRLMPKKKGAEMFRLDKPKTVKMRLDNRNNINSYLAQDFVRGRIELGVYSQIMGSKLGEAKAFLATHLAKTVKEEFADHQYLTKQKEKSKKRLSPEDRYDRGEITIEEFEDLKFPELKEKRIRELATYPLEEKLERCVICNQEGVAAIKCLECDHRACKGCVYREFTTHEQKRPFLLMHSVFCCKQGMPLRGYLPPFKKLHEGQYSRHPNIHK</sequence>
<dbReference type="EMBL" id="BRXZ01008000">
    <property type="protein sequence ID" value="GMI38019.1"/>
    <property type="molecule type" value="Genomic_DNA"/>
</dbReference>
<name>A0A9W7G751_9STRA</name>
<evidence type="ECO:0000313" key="2">
    <source>
        <dbReference type="EMBL" id="GMI38019.1"/>
    </source>
</evidence>
<protein>
    <submittedName>
        <fullName evidence="2">Uncharacterized protein</fullName>
    </submittedName>
</protein>
<reference evidence="2" key="1">
    <citation type="submission" date="2022-07" db="EMBL/GenBank/DDBJ databases">
        <title>Genome analysis of Parmales, a sister group of diatoms, reveals the evolutionary specialization of diatoms from phago-mixotrophs to photoautotrophs.</title>
        <authorList>
            <person name="Ban H."/>
            <person name="Sato S."/>
            <person name="Yoshikawa S."/>
            <person name="Kazumasa Y."/>
            <person name="Nakamura Y."/>
            <person name="Ichinomiya M."/>
            <person name="Saitoh K."/>
            <person name="Sato N."/>
            <person name="Blanc-Mathieu R."/>
            <person name="Endo H."/>
            <person name="Kuwata A."/>
            <person name="Ogata H."/>
        </authorList>
    </citation>
    <scope>NUCLEOTIDE SEQUENCE</scope>
</reference>
<organism evidence="2 3">
    <name type="scientific">Triparma retinervis</name>
    <dbReference type="NCBI Taxonomy" id="2557542"/>
    <lineage>
        <taxon>Eukaryota</taxon>
        <taxon>Sar</taxon>
        <taxon>Stramenopiles</taxon>
        <taxon>Ochrophyta</taxon>
        <taxon>Bolidophyceae</taxon>
        <taxon>Parmales</taxon>
        <taxon>Triparmaceae</taxon>
        <taxon>Triparma</taxon>
    </lineage>
</organism>
<dbReference type="Proteomes" id="UP001165082">
    <property type="component" value="Unassembled WGS sequence"/>
</dbReference>
<proteinExistence type="predicted"/>
<dbReference type="AlphaFoldDB" id="A0A9W7G751"/>
<evidence type="ECO:0000313" key="3">
    <source>
        <dbReference type="Proteomes" id="UP001165082"/>
    </source>
</evidence>